<dbReference type="OrthoDB" id="540503at2759"/>
<evidence type="ECO:0000313" key="2">
    <source>
        <dbReference type="EMBL" id="PQP95395.1"/>
    </source>
</evidence>
<organism evidence="2 3">
    <name type="scientific">Prunus yedoensis var. nudiflora</name>
    <dbReference type="NCBI Taxonomy" id="2094558"/>
    <lineage>
        <taxon>Eukaryota</taxon>
        <taxon>Viridiplantae</taxon>
        <taxon>Streptophyta</taxon>
        <taxon>Embryophyta</taxon>
        <taxon>Tracheophyta</taxon>
        <taxon>Spermatophyta</taxon>
        <taxon>Magnoliopsida</taxon>
        <taxon>eudicotyledons</taxon>
        <taxon>Gunneridae</taxon>
        <taxon>Pentapetalae</taxon>
        <taxon>rosids</taxon>
        <taxon>fabids</taxon>
        <taxon>Rosales</taxon>
        <taxon>Rosaceae</taxon>
        <taxon>Amygdaloideae</taxon>
        <taxon>Amygdaleae</taxon>
        <taxon>Prunus</taxon>
    </lineage>
</organism>
<evidence type="ECO:0000259" key="1">
    <source>
        <dbReference type="Pfam" id="PF03407"/>
    </source>
</evidence>
<feature type="domain" description="Nucleotide-diphospho-sugar transferase" evidence="1">
    <location>
        <begin position="88"/>
        <end position="211"/>
    </location>
</feature>
<name>A0A314Z198_PRUYE</name>
<accession>A0A314Z198</accession>
<dbReference type="Proteomes" id="UP000250321">
    <property type="component" value="Unassembled WGS sequence"/>
</dbReference>
<evidence type="ECO:0000313" key="3">
    <source>
        <dbReference type="Proteomes" id="UP000250321"/>
    </source>
</evidence>
<comment type="caution">
    <text evidence="2">The sequence shown here is derived from an EMBL/GenBank/DDBJ whole genome shotgun (WGS) entry which is preliminary data.</text>
</comment>
<gene>
    <name evidence="2" type="ORF">Pyn_27256</name>
</gene>
<dbReference type="PANTHER" id="PTHR46038">
    <property type="entry name" value="EXPRESSED PROTEIN-RELATED"/>
    <property type="match status" value="1"/>
</dbReference>
<dbReference type="InterPro" id="IPR005069">
    <property type="entry name" value="Nucl-diP-sugar_transferase"/>
</dbReference>
<keyword evidence="3" id="KW-1185">Reference proteome</keyword>
<dbReference type="AlphaFoldDB" id="A0A314Z198"/>
<sequence length="248" mass="28710">MHPHRRRPPPTTLRTLTIDSAAAMVPESVVLIRRFLLFVAVCLSGLLLYNDSNALRFLPRFSSSPSVLFSAYNSALAPEPFGDHCLGSKAFQRCLELHTHCFALITQGVDFRREAYFMTPHYLKMMWARIDFLRSVLEMGYNFVFTDADVMWFRDPFPQFYMDADFQIACDHFLGNSDDLENRPNGGFNYVKSNNSKLLDLRIMLQNWKQFMSLRPNLKKYLILPWGVPQNCSLDSLRRYDAPESKSA</sequence>
<dbReference type="PANTHER" id="PTHR46038:SF38">
    <property type="entry name" value="GLYCOSYLTRANSFERASE-RELATED"/>
    <property type="match status" value="1"/>
</dbReference>
<dbReference type="Pfam" id="PF03407">
    <property type="entry name" value="Nucleotid_trans"/>
    <property type="match status" value="1"/>
</dbReference>
<dbReference type="EMBL" id="PJQY01002246">
    <property type="protein sequence ID" value="PQP95395.1"/>
    <property type="molecule type" value="Genomic_DNA"/>
</dbReference>
<protein>
    <recommendedName>
        <fullName evidence="1">Nucleotide-diphospho-sugar transferase domain-containing protein</fullName>
    </recommendedName>
</protein>
<reference evidence="2 3" key="1">
    <citation type="submission" date="2018-02" db="EMBL/GenBank/DDBJ databases">
        <title>Draft genome of wild Prunus yedoensis var. nudiflora.</title>
        <authorList>
            <person name="Baek S."/>
            <person name="Kim J.-H."/>
            <person name="Choi K."/>
            <person name="Kim G.-B."/>
            <person name="Cho A."/>
            <person name="Jang H."/>
            <person name="Shin C.-H."/>
            <person name="Yu H.-J."/>
            <person name="Mun J.-H."/>
        </authorList>
    </citation>
    <scope>NUCLEOTIDE SEQUENCE [LARGE SCALE GENOMIC DNA]</scope>
    <source>
        <strain evidence="3">cv. Jeju island</strain>
        <tissue evidence="2">Leaf</tissue>
    </source>
</reference>
<dbReference type="STRING" id="2094558.A0A314Z198"/>
<proteinExistence type="predicted"/>
<dbReference type="InterPro" id="IPR044821">
    <property type="entry name" value="At1g28695/At4g15970-like"/>
</dbReference>